<dbReference type="RefSeq" id="WP_104483005.1">
    <property type="nucleotide sequence ID" value="NZ_CP154825.1"/>
</dbReference>
<evidence type="ECO:0000313" key="3">
    <source>
        <dbReference type="EMBL" id="PPK63199.1"/>
    </source>
</evidence>
<dbReference type="Proteomes" id="UP000239203">
    <property type="component" value="Unassembled WGS sequence"/>
</dbReference>
<dbReference type="PANTHER" id="PTHR35174">
    <property type="entry name" value="BLL7171 PROTEIN-RELATED"/>
    <property type="match status" value="1"/>
</dbReference>
<dbReference type="InterPro" id="IPR005545">
    <property type="entry name" value="YCII"/>
</dbReference>
<gene>
    <name evidence="3" type="ORF">CLV40_13168</name>
</gene>
<dbReference type="OrthoDB" id="668782at2"/>
<sequence>MRVMVLGKATVESEAGQLPSMEALEAMGRYNEEVVKAGVLVAADGLHPSSRGVRVHFDGDDRTVVDGPFAETKELIAGYSILEVASLEEAVEWVKRSPNLMPGGVGEVEIRPIFEAADFGEVSEEVLAQADGVGELGRANVAKWRAEQGGN</sequence>
<name>A0A2S6GD89_9PSEU</name>
<evidence type="ECO:0000313" key="4">
    <source>
        <dbReference type="Proteomes" id="UP000239203"/>
    </source>
</evidence>
<organism evidence="3 4">
    <name type="scientific">Actinokineospora auranticolor</name>
    <dbReference type="NCBI Taxonomy" id="155976"/>
    <lineage>
        <taxon>Bacteria</taxon>
        <taxon>Bacillati</taxon>
        <taxon>Actinomycetota</taxon>
        <taxon>Actinomycetes</taxon>
        <taxon>Pseudonocardiales</taxon>
        <taxon>Pseudonocardiaceae</taxon>
        <taxon>Actinokineospora</taxon>
    </lineage>
</organism>
<dbReference type="PANTHER" id="PTHR35174:SF4">
    <property type="entry name" value="BLL7163 PROTEIN"/>
    <property type="match status" value="1"/>
</dbReference>
<keyword evidence="4" id="KW-1185">Reference proteome</keyword>
<reference evidence="3 4" key="1">
    <citation type="submission" date="2018-02" db="EMBL/GenBank/DDBJ databases">
        <title>Genomic Encyclopedia of Archaeal and Bacterial Type Strains, Phase II (KMG-II): from individual species to whole genera.</title>
        <authorList>
            <person name="Goeker M."/>
        </authorList>
    </citation>
    <scope>NUCLEOTIDE SEQUENCE [LARGE SCALE GENOMIC DNA]</scope>
    <source>
        <strain evidence="3 4">YU 961-1</strain>
    </source>
</reference>
<dbReference type="InterPro" id="IPR011008">
    <property type="entry name" value="Dimeric_a/b-barrel"/>
</dbReference>
<evidence type="ECO:0000259" key="2">
    <source>
        <dbReference type="Pfam" id="PF03795"/>
    </source>
</evidence>
<dbReference type="Pfam" id="PF03795">
    <property type="entry name" value="YCII"/>
    <property type="match status" value="1"/>
</dbReference>
<accession>A0A2S6GD89</accession>
<dbReference type="SUPFAM" id="SSF54909">
    <property type="entry name" value="Dimeric alpha+beta barrel"/>
    <property type="match status" value="1"/>
</dbReference>
<proteinExistence type="inferred from homology"/>
<feature type="domain" description="YCII-related" evidence="2">
    <location>
        <begin position="1"/>
        <end position="112"/>
    </location>
</feature>
<dbReference type="AlphaFoldDB" id="A0A2S6GD89"/>
<comment type="caution">
    <text evidence="3">The sequence shown here is derived from an EMBL/GenBank/DDBJ whole genome shotgun (WGS) entry which is preliminary data.</text>
</comment>
<evidence type="ECO:0000256" key="1">
    <source>
        <dbReference type="ARBA" id="ARBA00007689"/>
    </source>
</evidence>
<dbReference type="EMBL" id="PTIX01000031">
    <property type="protein sequence ID" value="PPK63199.1"/>
    <property type="molecule type" value="Genomic_DNA"/>
</dbReference>
<protein>
    <recommendedName>
        <fullName evidence="2">YCII-related domain-containing protein</fullName>
    </recommendedName>
</protein>
<dbReference type="Gene3D" id="3.30.70.1060">
    <property type="entry name" value="Dimeric alpha+beta barrel"/>
    <property type="match status" value="1"/>
</dbReference>
<comment type="similarity">
    <text evidence="1">Belongs to the YciI family.</text>
</comment>